<dbReference type="eggNOG" id="COG0526">
    <property type="taxonomic scope" value="Bacteria"/>
</dbReference>
<evidence type="ECO:0000259" key="1">
    <source>
        <dbReference type="Pfam" id="PF13192"/>
    </source>
</evidence>
<feature type="domain" description="Thioredoxin-like fold" evidence="1">
    <location>
        <begin position="17"/>
        <end position="84"/>
    </location>
</feature>
<proteinExistence type="predicted"/>
<dbReference type="EMBL" id="CP001707">
    <property type="protein sequence ID" value="ACV26736.1"/>
    <property type="molecule type" value="Genomic_DNA"/>
</dbReference>
<reference evidence="2 3" key="1">
    <citation type="journal article" date="2009" name="Stand. Genomic Sci.">
        <title>Complete genome sequence of Kangiella koreensis type strain (SW-125).</title>
        <authorList>
            <person name="Han C."/>
            <person name="Sikorski J."/>
            <person name="Lapidus A."/>
            <person name="Nolan M."/>
            <person name="Glavina Del Rio T."/>
            <person name="Tice H."/>
            <person name="Cheng J.F."/>
            <person name="Lucas S."/>
            <person name="Chen F."/>
            <person name="Copeland A."/>
            <person name="Ivanova N."/>
            <person name="Mavromatis K."/>
            <person name="Ovchinnikova G."/>
            <person name="Pati A."/>
            <person name="Bruce D."/>
            <person name="Goodwin L."/>
            <person name="Pitluck S."/>
            <person name="Chen A."/>
            <person name="Palaniappan K."/>
            <person name="Land M."/>
            <person name="Hauser L."/>
            <person name="Chang Y.J."/>
            <person name="Jeffries C.D."/>
            <person name="Chain P."/>
            <person name="Saunders E."/>
            <person name="Brettin T."/>
            <person name="Goker M."/>
            <person name="Tindall B.J."/>
            <person name="Bristow J."/>
            <person name="Eisen J.A."/>
            <person name="Markowitz V."/>
            <person name="Hugenholtz P."/>
            <person name="Kyrpides N.C."/>
            <person name="Klenk H.P."/>
            <person name="Detter J.C."/>
        </authorList>
    </citation>
    <scope>NUCLEOTIDE SEQUENCE [LARGE SCALE GENOMIC DNA]</scope>
    <source>
        <strain evidence="3">DSM 16069 / KCTC 12182 / SW-125</strain>
    </source>
</reference>
<dbReference type="Gene3D" id="3.40.30.10">
    <property type="entry name" value="Glutaredoxin"/>
    <property type="match status" value="1"/>
</dbReference>
<gene>
    <name evidence="2" type="ordered locus">Kkor_1322</name>
</gene>
<protein>
    <submittedName>
        <fullName evidence="2">Thioredoxin/glutaredoxin</fullName>
    </submittedName>
</protein>
<dbReference type="AlphaFoldDB" id="C7RBU4"/>
<dbReference type="HOGENOM" id="CLU_090389_20_2_6"/>
<sequence>MVISITIELFSASSFNRCSAAKQRVQAIVDGLGEYDAIHYREIDVLDELDYTVSLGILITPAIAIDGKLVFTAMPSMEQLRNHVQQRLDEI</sequence>
<keyword evidence="3" id="KW-1185">Reference proteome</keyword>
<dbReference type="RefSeq" id="WP_012801250.1">
    <property type="nucleotide sequence ID" value="NC_013166.1"/>
</dbReference>
<evidence type="ECO:0000313" key="2">
    <source>
        <dbReference type="EMBL" id="ACV26736.1"/>
    </source>
</evidence>
<organism evidence="2 3">
    <name type="scientific">Kangiella koreensis (strain DSM 16069 / JCM 12317 / KCTC 12182 / SW-125)</name>
    <dbReference type="NCBI Taxonomy" id="523791"/>
    <lineage>
        <taxon>Bacteria</taxon>
        <taxon>Pseudomonadati</taxon>
        <taxon>Pseudomonadota</taxon>
        <taxon>Gammaproteobacteria</taxon>
        <taxon>Kangiellales</taxon>
        <taxon>Kangiellaceae</taxon>
        <taxon>Kangiella</taxon>
    </lineage>
</organism>
<dbReference type="SUPFAM" id="SSF52833">
    <property type="entry name" value="Thioredoxin-like"/>
    <property type="match status" value="1"/>
</dbReference>
<name>C7RBU4_KANKD</name>
<accession>C7RBU4</accession>
<evidence type="ECO:0000313" key="3">
    <source>
        <dbReference type="Proteomes" id="UP000001231"/>
    </source>
</evidence>
<dbReference type="OrthoDB" id="5796695at2"/>
<dbReference type="InParanoid" id="C7RBU4"/>
<dbReference type="STRING" id="523791.Kkor_1322"/>
<dbReference type="InterPro" id="IPR036249">
    <property type="entry name" value="Thioredoxin-like_sf"/>
</dbReference>
<dbReference type="KEGG" id="kko:Kkor_1322"/>
<dbReference type="Proteomes" id="UP000001231">
    <property type="component" value="Chromosome"/>
</dbReference>
<dbReference type="Pfam" id="PF13192">
    <property type="entry name" value="Thioredoxin_3"/>
    <property type="match status" value="1"/>
</dbReference>
<dbReference type="InterPro" id="IPR012336">
    <property type="entry name" value="Thioredoxin-like_fold"/>
</dbReference>